<feature type="domain" description="Dyp-type peroxidase C-terminal" evidence="10">
    <location>
        <begin position="250"/>
        <end position="419"/>
    </location>
</feature>
<evidence type="ECO:0000259" key="11">
    <source>
        <dbReference type="Pfam" id="PF21105"/>
    </source>
</evidence>
<evidence type="ECO:0000256" key="4">
    <source>
        <dbReference type="ARBA" id="ARBA00022723"/>
    </source>
</evidence>
<feature type="chain" id="PRO_5042440740" description="Peroxidase" evidence="9">
    <location>
        <begin position="18"/>
        <end position="484"/>
    </location>
</feature>
<keyword evidence="4" id="KW-0479">Metal-binding</keyword>
<keyword evidence="5 9" id="KW-0732">Signal</keyword>
<dbReference type="AlphaFoldDB" id="A0AAD2HAT3"/>
<accession>A0AAD2HAT3</accession>
<dbReference type="Proteomes" id="UP001295794">
    <property type="component" value="Unassembled WGS sequence"/>
</dbReference>
<gene>
    <name evidence="12" type="ORF">MYCIT1_LOCUS17644</name>
    <name evidence="13" type="ORF">MYCIT1_LOCUS17746</name>
</gene>
<dbReference type="InterPro" id="IPR048328">
    <property type="entry name" value="Dyp_perox_C"/>
</dbReference>
<dbReference type="GO" id="GO:0005829">
    <property type="term" value="C:cytosol"/>
    <property type="evidence" value="ECO:0007669"/>
    <property type="project" value="TreeGrafter"/>
</dbReference>
<dbReference type="GO" id="GO:0004601">
    <property type="term" value="F:peroxidase activity"/>
    <property type="evidence" value="ECO:0007669"/>
    <property type="project" value="UniProtKB-KW"/>
</dbReference>
<keyword evidence="6" id="KW-0560">Oxidoreductase</keyword>
<protein>
    <recommendedName>
        <fullName evidence="15">Peroxidase</fullName>
    </recommendedName>
</protein>
<evidence type="ECO:0000256" key="8">
    <source>
        <dbReference type="ARBA" id="ARBA00025737"/>
    </source>
</evidence>
<reference evidence="13" key="1">
    <citation type="submission" date="2023-11" db="EMBL/GenBank/DDBJ databases">
        <authorList>
            <person name="De Vega J J."/>
            <person name="De Vega J J."/>
        </authorList>
    </citation>
    <scope>NUCLEOTIDE SEQUENCE</scope>
</reference>
<feature type="signal peptide" evidence="9">
    <location>
        <begin position="1"/>
        <end position="17"/>
    </location>
</feature>
<dbReference type="GO" id="GO:0046872">
    <property type="term" value="F:metal ion binding"/>
    <property type="evidence" value="ECO:0007669"/>
    <property type="project" value="UniProtKB-KW"/>
</dbReference>
<feature type="domain" description="DyP dimeric alpha+beta barrel" evidence="11">
    <location>
        <begin position="50"/>
        <end position="198"/>
    </location>
</feature>
<evidence type="ECO:0000256" key="9">
    <source>
        <dbReference type="SAM" id="SignalP"/>
    </source>
</evidence>
<evidence type="ECO:0000256" key="3">
    <source>
        <dbReference type="ARBA" id="ARBA00022617"/>
    </source>
</evidence>
<evidence type="ECO:0000259" key="10">
    <source>
        <dbReference type="Pfam" id="PF20628"/>
    </source>
</evidence>
<dbReference type="PANTHER" id="PTHR30521:SF4">
    <property type="entry name" value="DEFERROCHELATASE"/>
    <property type="match status" value="1"/>
</dbReference>
<comment type="cofactor">
    <cofactor evidence="1">
        <name>heme b</name>
        <dbReference type="ChEBI" id="CHEBI:60344"/>
    </cofactor>
</comment>
<dbReference type="InterPro" id="IPR006314">
    <property type="entry name" value="Dyp_peroxidase"/>
</dbReference>
<evidence type="ECO:0000256" key="1">
    <source>
        <dbReference type="ARBA" id="ARBA00001970"/>
    </source>
</evidence>
<dbReference type="GO" id="GO:0020037">
    <property type="term" value="F:heme binding"/>
    <property type="evidence" value="ECO:0007669"/>
    <property type="project" value="InterPro"/>
</dbReference>
<dbReference type="Pfam" id="PF20628">
    <property type="entry name" value="Dyp_perox_C"/>
    <property type="match status" value="1"/>
</dbReference>
<comment type="caution">
    <text evidence="13">The sequence shown here is derived from an EMBL/GenBank/DDBJ whole genome shotgun (WGS) entry which is preliminary data.</text>
</comment>
<evidence type="ECO:0000313" key="14">
    <source>
        <dbReference type="Proteomes" id="UP001295794"/>
    </source>
</evidence>
<dbReference type="SUPFAM" id="SSF54909">
    <property type="entry name" value="Dimeric alpha+beta barrel"/>
    <property type="match status" value="1"/>
</dbReference>
<keyword evidence="7" id="KW-0408">Iron</keyword>
<dbReference type="PROSITE" id="PS51404">
    <property type="entry name" value="DYP_PEROXIDASE"/>
    <property type="match status" value="1"/>
</dbReference>
<keyword evidence="2" id="KW-0575">Peroxidase</keyword>
<sequence length="484" mass="51173">MGLKAFIVLVNVALVAAKASILISPEAFPTLPTVKQAAAASSAVGLNLDNVQGDILVGMRKSSETFYFFSVNDGSAFKKSFRSGVFPLITTTTQLLSVSTQPTTALNVAFSQTGLLALNITDDLGDTPFTTGQHADISNIGDASDANWVPAFAGTTIHGVFLFASDTQANIDAEIANVEGILGSSITKLHAIQGAARPGAEAGHEHFGYMDGISNPAVNGFVASPFPGQAVVDAGTILLGEINDPVTRPDWALDGSFLVFRQLEQLVPEFNQFLANNSISDSSLALTEQEGADLFGARLVGRWKSGAPIQLSPLSDDPVLGANASRNNDFDYTELLGVLNTTGCPHSAHLRKTRPRSDLGSPEDAVHHIMRAGIPYGPEMNNTEISQNKTMAERGLAFVAYQSDISKGFQFLQQFWINNANFVVSGTGVDPLIGTVGGGSHDVLGLDPFTPAAVETVPMDFVVSRGGEYFFSPSLNALNSTTFE</sequence>
<dbReference type="PANTHER" id="PTHR30521">
    <property type="entry name" value="DEFERROCHELATASE/PEROXIDASE"/>
    <property type="match status" value="1"/>
</dbReference>
<evidence type="ECO:0000256" key="6">
    <source>
        <dbReference type="ARBA" id="ARBA00023002"/>
    </source>
</evidence>
<keyword evidence="14" id="KW-1185">Reference proteome</keyword>
<dbReference type="InterPro" id="IPR049509">
    <property type="entry name" value="DyP_N"/>
</dbReference>
<dbReference type="EMBL" id="CAVNYO010000181">
    <property type="protein sequence ID" value="CAK5272182.1"/>
    <property type="molecule type" value="Genomic_DNA"/>
</dbReference>
<evidence type="ECO:0000256" key="7">
    <source>
        <dbReference type="ARBA" id="ARBA00023004"/>
    </source>
</evidence>
<dbReference type="NCBIfam" id="TIGR01413">
    <property type="entry name" value="Dyp_perox_fam"/>
    <property type="match status" value="1"/>
</dbReference>
<dbReference type="Pfam" id="PF21105">
    <property type="entry name" value="DyP_N"/>
    <property type="match status" value="1"/>
</dbReference>
<proteinExistence type="inferred from homology"/>
<evidence type="ECO:0000256" key="5">
    <source>
        <dbReference type="ARBA" id="ARBA00022729"/>
    </source>
</evidence>
<comment type="similarity">
    <text evidence="8">Belongs to the DyP-type peroxidase family.</text>
</comment>
<evidence type="ECO:0000313" key="13">
    <source>
        <dbReference type="EMBL" id="CAK5272182.1"/>
    </source>
</evidence>
<evidence type="ECO:0000313" key="12">
    <source>
        <dbReference type="EMBL" id="CAK5272095.1"/>
    </source>
</evidence>
<name>A0AAD2HAT3_9AGAR</name>
<dbReference type="EMBL" id="CAVNYO010000181">
    <property type="protein sequence ID" value="CAK5272095.1"/>
    <property type="molecule type" value="Genomic_DNA"/>
</dbReference>
<evidence type="ECO:0008006" key="15">
    <source>
        <dbReference type="Google" id="ProtNLM"/>
    </source>
</evidence>
<keyword evidence="3" id="KW-0349">Heme</keyword>
<dbReference type="InterPro" id="IPR011008">
    <property type="entry name" value="Dimeric_a/b-barrel"/>
</dbReference>
<organism evidence="13 14">
    <name type="scientific">Mycena citricolor</name>
    <dbReference type="NCBI Taxonomy" id="2018698"/>
    <lineage>
        <taxon>Eukaryota</taxon>
        <taxon>Fungi</taxon>
        <taxon>Dikarya</taxon>
        <taxon>Basidiomycota</taxon>
        <taxon>Agaricomycotina</taxon>
        <taxon>Agaricomycetes</taxon>
        <taxon>Agaricomycetidae</taxon>
        <taxon>Agaricales</taxon>
        <taxon>Marasmiineae</taxon>
        <taxon>Mycenaceae</taxon>
        <taxon>Mycena</taxon>
    </lineage>
</organism>
<evidence type="ECO:0000256" key="2">
    <source>
        <dbReference type="ARBA" id="ARBA00022559"/>
    </source>
</evidence>